<proteinExistence type="predicted"/>
<dbReference type="AlphaFoldDB" id="A0A8D8FBG9"/>
<name>A0A8D8FBG9_CULPI</name>
<evidence type="ECO:0000313" key="1">
    <source>
        <dbReference type="EMBL" id="CAG6464655.1"/>
    </source>
</evidence>
<accession>A0A8D8FBG9</accession>
<dbReference type="EMBL" id="HBUE01051607">
    <property type="protein sequence ID" value="CAG6464655.1"/>
    <property type="molecule type" value="Transcribed_RNA"/>
</dbReference>
<sequence>MPSRGWTPCTRFRTRRGDLAFVRVFPTARIGRRSATRFVPGRDGRARFLYAQIDGREAGRKAGAAGPGGVVVVHGTGVNRARGLVHFDLHHGVRVSIGSGWERGQVEVMLAGCDFRRCRRFCGHVFLLVVDEGLGVSVGRVEIAPLGRVAGVVPLEGRLGCRFVRSVIGQV</sequence>
<dbReference type="EMBL" id="HBUE01051605">
    <property type="protein sequence ID" value="CAG6464654.1"/>
    <property type="molecule type" value="Transcribed_RNA"/>
</dbReference>
<protein>
    <submittedName>
        <fullName evidence="1">(northern house mosquito) hypothetical protein</fullName>
    </submittedName>
</protein>
<reference evidence="1" key="1">
    <citation type="submission" date="2021-05" db="EMBL/GenBank/DDBJ databases">
        <authorList>
            <person name="Alioto T."/>
            <person name="Alioto T."/>
            <person name="Gomez Garrido J."/>
        </authorList>
    </citation>
    <scope>NUCLEOTIDE SEQUENCE</scope>
</reference>
<organism evidence="1">
    <name type="scientific">Culex pipiens</name>
    <name type="common">House mosquito</name>
    <dbReference type="NCBI Taxonomy" id="7175"/>
    <lineage>
        <taxon>Eukaryota</taxon>
        <taxon>Metazoa</taxon>
        <taxon>Ecdysozoa</taxon>
        <taxon>Arthropoda</taxon>
        <taxon>Hexapoda</taxon>
        <taxon>Insecta</taxon>
        <taxon>Pterygota</taxon>
        <taxon>Neoptera</taxon>
        <taxon>Endopterygota</taxon>
        <taxon>Diptera</taxon>
        <taxon>Nematocera</taxon>
        <taxon>Culicoidea</taxon>
        <taxon>Culicidae</taxon>
        <taxon>Culicinae</taxon>
        <taxon>Culicini</taxon>
        <taxon>Culex</taxon>
        <taxon>Culex</taxon>
    </lineage>
</organism>